<evidence type="ECO:0000256" key="8">
    <source>
        <dbReference type="ARBA" id="ARBA00023235"/>
    </source>
</evidence>
<dbReference type="UniPathway" id="UPA00035">
    <property type="reaction ID" value="UER00042"/>
</dbReference>
<evidence type="ECO:0000256" key="7">
    <source>
        <dbReference type="ARBA" id="ARBA00023141"/>
    </source>
</evidence>
<evidence type="ECO:0000256" key="1">
    <source>
        <dbReference type="ARBA" id="ARBA00001164"/>
    </source>
</evidence>
<sequence length="208" mass="22640">MNGWKQGTIKVCGVRTPEDIQACLQARVDLIGLVLVPGSKRELSLKQATVLRDLIGDQARVVGVFMNQPYSQVYETTQALDLDLVQLHGQEQGRCWEQLGRPLIRRVMPSDYRRDRRASALPLVDAGAGHGIAHPWPAARYPEAMIAGGLTVNSVAALIEALEPAAVDVSSGVESSPGCKSPQAIDEFCRNARIAFGQVRRAQRSSNQ</sequence>
<proteinExistence type="inferred from homology"/>
<evidence type="ECO:0000313" key="14">
    <source>
        <dbReference type="Proteomes" id="UP001227386"/>
    </source>
</evidence>
<dbReference type="Pfam" id="PF00697">
    <property type="entry name" value="PRAI"/>
    <property type="match status" value="1"/>
</dbReference>
<reference evidence="12" key="4">
    <citation type="submission" date="2023-04" db="EMBL/GenBank/DDBJ databases">
        <authorList>
            <person name="Charles T.C."/>
            <person name="Cheng J."/>
            <person name="Lynch M."/>
            <person name="Van Dyk A."/>
        </authorList>
    </citation>
    <scope>NUCLEOTIDE SEQUENCE</scope>
    <source>
        <strain evidence="12">YsS1</strain>
    </source>
</reference>
<dbReference type="HAMAP" id="MF_00135">
    <property type="entry name" value="PRAI"/>
    <property type="match status" value="1"/>
</dbReference>
<evidence type="ECO:0000313" key="13">
    <source>
        <dbReference type="Proteomes" id="UP000296468"/>
    </source>
</evidence>
<dbReference type="KEGG" id="pvk:EPZ47_17315"/>
<comment type="catalytic activity">
    <reaction evidence="1 9">
        <text>N-(5-phospho-beta-D-ribosyl)anthranilate = 1-(2-carboxyphenylamino)-1-deoxy-D-ribulose 5-phosphate</text>
        <dbReference type="Rhea" id="RHEA:21540"/>
        <dbReference type="ChEBI" id="CHEBI:18277"/>
        <dbReference type="ChEBI" id="CHEBI:58613"/>
        <dbReference type="EC" id="5.3.1.24"/>
    </reaction>
</comment>
<keyword evidence="6 9" id="KW-0822">Tryptophan biosynthesis</keyword>
<evidence type="ECO:0000256" key="6">
    <source>
        <dbReference type="ARBA" id="ARBA00022822"/>
    </source>
</evidence>
<dbReference type="InterPro" id="IPR044643">
    <property type="entry name" value="TrpF_fam"/>
</dbReference>
<keyword evidence="14" id="KW-1185">Reference proteome</keyword>
<accession>A0A4P7PHZ9</accession>
<dbReference type="PANTHER" id="PTHR42894">
    <property type="entry name" value="N-(5'-PHOSPHORIBOSYL)ANTHRANILATE ISOMERASE"/>
    <property type="match status" value="1"/>
</dbReference>
<keyword evidence="8 9" id="KW-0413">Isomerase</keyword>
<feature type="domain" description="N-(5'phosphoribosyl) anthranilate isomerase (PRAI)" evidence="10">
    <location>
        <begin position="10"/>
        <end position="189"/>
    </location>
</feature>
<organism evidence="11 13">
    <name type="scientific">Pseudomonas viciae</name>
    <dbReference type="NCBI Taxonomy" id="2505979"/>
    <lineage>
        <taxon>Bacteria</taxon>
        <taxon>Pseudomonadati</taxon>
        <taxon>Pseudomonadota</taxon>
        <taxon>Gammaproteobacteria</taxon>
        <taxon>Pseudomonadales</taxon>
        <taxon>Pseudomonadaceae</taxon>
        <taxon>Pseudomonas</taxon>
    </lineage>
</organism>
<keyword evidence="7 9" id="KW-0057">Aromatic amino acid biosynthesis</keyword>
<dbReference type="SUPFAM" id="SSF51366">
    <property type="entry name" value="Ribulose-phoshate binding barrel"/>
    <property type="match status" value="1"/>
</dbReference>
<evidence type="ECO:0000256" key="5">
    <source>
        <dbReference type="ARBA" id="ARBA00022605"/>
    </source>
</evidence>
<dbReference type="AlphaFoldDB" id="A0A4P7PHZ9"/>
<evidence type="ECO:0000259" key="10">
    <source>
        <dbReference type="Pfam" id="PF00697"/>
    </source>
</evidence>
<dbReference type="GO" id="GO:0000162">
    <property type="term" value="P:L-tryptophan biosynthetic process"/>
    <property type="evidence" value="ECO:0007669"/>
    <property type="project" value="UniProtKB-UniRule"/>
</dbReference>
<dbReference type="CDD" id="cd00405">
    <property type="entry name" value="PRAI"/>
    <property type="match status" value="1"/>
</dbReference>
<comment type="pathway">
    <text evidence="2 9">Amino-acid biosynthesis; L-tryptophan biosynthesis; L-tryptophan from chorismate: step 3/5.</text>
</comment>
<reference evidence="12 14" key="1">
    <citation type="journal article" date="2012" name="Appl. Soil Ecol.">
        <title>Isolation and characterization of new plant growth-promoting bacterial endophytes.</title>
        <authorList>
            <person name="Rashid S."/>
            <person name="Charles T.C."/>
            <person name="Glick B.R."/>
        </authorList>
    </citation>
    <scope>NUCLEOTIDE SEQUENCE [LARGE SCALE GENOMIC DNA]</scope>
    <source>
        <strain evidence="12 14">YsS1</strain>
    </source>
</reference>
<dbReference type="Proteomes" id="UP001227386">
    <property type="component" value="Chromosome"/>
</dbReference>
<dbReference type="Gene3D" id="3.20.20.70">
    <property type="entry name" value="Aldolase class I"/>
    <property type="match status" value="1"/>
</dbReference>
<evidence type="ECO:0000313" key="11">
    <source>
        <dbReference type="EMBL" id="QBZ90397.1"/>
    </source>
</evidence>
<dbReference type="InterPro" id="IPR013785">
    <property type="entry name" value="Aldolase_TIM"/>
</dbReference>
<evidence type="ECO:0000313" key="12">
    <source>
        <dbReference type="EMBL" id="WGO91353.1"/>
    </source>
</evidence>
<dbReference type="InterPro" id="IPR011060">
    <property type="entry name" value="RibuloseP-bd_barrel"/>
</dbReference>
<dbReference type="PANTHER" id="PTHR42894:SF1">
    <property type="entry name" value="N-(5'-PHOSPHORIBOSYL)ANTHRANILATE ISOMERASE"/>
    <property type="match status" value="1"/>
</dbReference>
<reference evidence="11" key="3">
    <citation type="submission" date="2019-01" db="EMBL/GenBank/DDBJ databases">
        <authorList>
            <person name="Zhang L."/>
        </authorList>
    </citation>
    <scope>NUCLEOTIDE SEQUENCE</scope>
    <source>
        <strain evidence="11">11K1</strain>
    </source>
</reference>
<evidence type="ECO:0000256" key="2">
    <source>
        <dbReference type="ARBA" id="ARBA00004664"/>
    </source>
</evidence>
<dbReference type="RefSeq" id="WP_135845921.1">
    <property type="nucleotide sequence ID" value="NZ_CP035088.1"/>
</dbReference>
<dbReference type="GO" id="GO:0004640">
    <property type="term" value="F:phosphoribosylanthranilate isomerase activity"/>
    <property type="evidence" value="ECO:0007669"/>
    <property type="project" value="UniProtKB-UniRule"/>
</dbReference>
<dbReference type="EMBL" id="CP035088">
    <property type="protein sequence ID" value="QBZ90397.1"/>
    <property type="molecule type" value="Genomic_DNA"/>
</dbReference>
<comment type="similarity">
    <text evidence="9">Belongs to the TrpF family.</text>
</comment>
<dbReference type="Proteomes" id="UP000296468">
    <property type="component" value="Chromosome"/>
</dbReference>
<protein>
    <recommendedName>
        <fullName evidence="4 9">N-(5'-phosphoribosyl)anthranilate isomerase</fullName>
        <shortName evidence="9">PRAI</shortName>
        <ecNumber evidence="3 9">5.3.1.24</ecNumber>
    </recommendedName>
</protein>
<gene>
    <name evidence="9" type="primary">trpF</name>
    <name evidence="11" type="ORF">EPZ47_17315</name>
    <name evidence="12" type="ORF">QCD61_16675</name>
</gene>
<dbReference type="EC" id="5.3.1.24" evidence="3 9"/>
<evidence type="ECO:0000256" key="9">
    <source>
        <dbReference type="HAMAP-Rule" id="MF_00135"/>
    </source>
</evidence>
<reference evidence="11 13" key="2">
    <citation type="journal article" date="2019" name="Front. Microbiol.">
        <title>In silico and Genetic Analyses of Cyclic Lipopeptide Synthetic Gene Clusters in Pseudomonas sp. 11K1.</title>
        <authorList>
            <person name="Zhao H."/>
            <person name="Liu Y.P."/>
            <person name="Zhang L.Q."/>
        </authorList>
    </citation>
    <scope>NUCLEOTIDE SEQUENCE [LARGE SCALE GENOMIC DNA]</scope>
    <source>
        <strain evidence="11 13">11K1</strain>
    </source>
</reference>
<dbReference type="OrthoDB" id="9796196at2"/>
<evidence type="ECO:0000256" key="3">
    <source>
        <dbReference type="ARBA" id="ARBA00012572"/>
    </source>
</evidence>
<name>A0A4P7PHZ9_9PSED</name>
<keyword evidence="5 9" id="KW-0028">Amino-acid biosynthesis</keyword>
<dbReference type="InterPro" id="IPR001240">
    <property type="entry name" value="PRAI_dom"/>
</dbReference>
<dbReference type="EMBL" id="CP123771">
    <property type="protein sequence ID" value="WGO91353.1"/>
    <property type="molecule type" value="Genomic_DNA"/>
</dbReference>
<evidence type="ECO:0000256" key="4">
    <source>
        <dbReference type="ARBA" id="ARBA00022272"/>
    </source>
</evidence>